<dbReference type="OrthoDB" id="5740990at2"/>
<reference evidence="1 2" key="1">
    <citation type="submission" date="2018-12" db="EMBL/GenBank/DDBJ databases">
        <authorList>
            <person name="Yang Y."/>
        </authorList>
    </citation>
    <scope>NUCLEOTIDE SEQUENCE [LARGE SCALE GENOMIC DNA]</scope>
    <source>
        <strain evidence="1 2">L-25-5w-1</strain>
    </source>
</reference>
<evidence type="ECO:0000313" key="2">
    <source>
        <dbReference type="Proteomes" id="UP000277007"/>
    </source>
</evidence>
<accession>A0A3S0HYR8</accession>
<proteinExistence type="predicted"/>
<keyword evidence="2" id="KW-1185">Reference proteome</keyword>
<dbReference type="AlphaFoldDB" id="A0A3S0HYR8"/>
<organism evidence="1 2">
    <name type="scientific">Azospirillum griseum</name>
    <dbReference type="NCBI Taxonomy" id="2496639"/>
    <lineage>
        <taxon>Bacteria</taxon>
        <taxon>Pseudomonadati</taxon>
        <taxon>Pseudomonadota</taxon>
        <taxon>Alphaproteobacteria</taxon>
        <taxon>Rhodospirillales</taxon>
        <taxon>Azospirillaceae</taxon>
        <taxon>Azospirillum</taxon>
    </lineage>
</organism>
<protein>
    <recommendedName>
        <fullName evidence="3">Ribosomal protein S1</fullName>
    </recommendedName>
</protein>
<gene>
    <name evidence="1" type="ORF">EJ903_07435</name>
</gene>
<dbReference type="Proteomes" id="UP000277007">
    <property type="component" value="Unassembled WGS sequence"/>
</dbReference>
<comment type="caution">
    <text evidence="1">The sequence shown here is derived from an EMBL/GenBank/DDBJ whole genome shotgun (WGS) entry which is preliminary data.</text>
</comment>
<dbReference type="Pfam" id="PF20099">
    <property type="entry name" value="DUF6489"/>
    <property type="match status" value="1"/>
</dbReference>
<evidence type="ECO:0000313" key="1">
    <source>
        <dbReference type="EMBL" id="RTR21940.1"/>
    </source>
</evidence>
<dbReference type="RefSeq" id="WP_126613682.1">
    <property type="nucleotide sequence ID" value="NZ_JBHUCY010000012.1"/>
</dbReference>
<sequence length="83" mass="9528">MKITIDIDCTPEEARHFLGLPDVKPMQDAMMREIQERMSANLQAMDPDTMLKTWLPAGIQGVEQFQKMFWTQMATALGQEGRK</sequence>
<evidence type="ECO:0008006" key="3">
    <source>
        <dbReference type="Google" id="ProtNLM"/>
    </source>
</evidence>
<name>A0A3S0HYR8_9PROT</name>
<dbReference type="EMBL" id="RXMA01000005">
    <property type="protein sequence ID" value="RTR21940.1"/>
    <property type="molecule type" value="Genomic_DNA"/>
</dbReference>
<dbReference type="InterPro" id="IPR045502">
    <property type="entry name" value="DUF6489"/>
</dbReference>